<dbReference type="EMBL" id="LAZP02000018">
    <property type="protein sequence ID" value="PFH62784.1"/>
    <property type="molecule type" value="Genomic_DNA"/>
</dbReference>
<evidence type="ECO:0000256" key="7">
    <source>
        <dbReference type="ARBA" id="ARBA00022532"/>
    </source>
</evidence>
<dbReference type="NCBIfam" id="TIGR01346">
    <property type="entry name" value="isocit_lyase"/>
    <property type="match status" value="1"/>
</dbReference>
<comment type="similarity">
    <text evidence="3 10">Belongs to the isocitrate lyase/PEP mutase superfamily. Isocitrate lyase family.</text>
</comment>
<evidence type="ECO:0000313" key="14">
    <source>
        <dbReference type="EMBL" id="PFH62784.1"/>
    </source>
</evidence>
<dbReference type="InterPro" id="IPR018523">
    <property type="entry name" value="Isocitrate_lyase_ph_CS"/>
</dbReference>
<dbReference type="OrthoDB" id="4078635at2759"/>
<dbReference type="GO" id="GO:0006097">
    <property type="term" value="P:glyoxylate cycle"/>
    <property type="evidence" value="ECO:0007669"/>
    <property type="project" value="UniProtKB-KW"/>
</dbReference>
<dbReference type="PROSITE" id="PS00161">
    <property type="entry name" value="ISOCITRATE_LYASE"/>
    <property type="match status" value="1"/>
</dbReference>
<dbReference type="SUPFAM" id="SSF51621">
    <property type="entry name" value="Phosphoenolpyruvate/pyruvate domain"/>
    <property type="match status" value="1"/>
</dbReference>
<comment type="pathway">
    <text evidence="2">Carbohydrate metabolism; glyoxylate cycle; (S)-malate from isocitrate: step 1/2.</text>
</comment>
<feature type="active site" description="Proton acceptor" evidence="11">
    <location>
        <position position="215"/>
    </location>
</feature>
<dbReference type="PANTHER" id="PTHR21631">
    <property type="entry name" value="ISOCITRATE LYASE/MALATE SYNTHASE"/>
    <property type="match status" value="1"/>
</dbReference>
<evidence type="ECO:0000256" key="9">
    <source>
        <dbReference type="ARBA" id="ARBA00023531"/>
    </source>
</evidence>
<feature type="binding site" evidence="13">
    <location>
        <position position="177"/>
    </location>
    <ligand>
        <name>Mg(2+)</name>
        <dbReference type="ChEBI" id="CHEBI:18420"/>
    </ligand>
</feature>
<dbReference type="Gene3D" id="3.20.20.60">
    <property type="entry name" value="Phosphoenolpyruvate-binding domains"/>
    <property type="match status" value="1"/>
</dbReference>
<reference evidence="14 15" key="2">
    <citation type="journal article" date="2017" name="Sci. Rep.">
        <title>Ant-infecting Ophiocordyceps genomes reveal a high diversity of potential behavioral manipulation genes and a possible major role for enterotoxins.</title>
        <authorList>
            <person name="de Bekker C."/>
            <person name="Ohm R.A."/>
            <person name="Evans H.C."/>
            <person name="Brachmann A."/>
            <person name="Hughes D.P."/>
        </authorList>
    </citation>
    <scope>NUCLEOTIDE SEQUENCE [LARGE SCALE GENOMIC DNA]</scope>
    <source>
        <strain evidence="14 15">SC16a</strain>
    </source>
</reference>
<feature type="binding site" evidence="12">
    <location>
        <position position="252"/>
    </location>
    <ligand>
        <name>substrate</name>
    </ligand>
</feature>
<dbReference type="InterPro" id="IPR040442">
    <property type="entry name" value="Pyrv_kinase-like_dom_sf"/>
</dbReference>
<protein>
    <recommendedName>
        <fullName evidence="5 10">Isocitrate lyase</fullName>
    </recommendedName>
</protein>
<evidence type="ECO:0000256" key="1">
    <source>
        <dbReference type="ARBA" id="ARBA00001050"/>
    </source>
</evidence>
<evidence type="ECO:0000256" key="5">
    <source>
        <dbReference type="ARBA" id="ARBA00017446"/>
    </source>
</evidence>
<comment type="subunit">
    <text evidence="4">Homotetramer.</text>
</comment>
<evidence type="ECO:0000256" key="12">
    <source>
        <dbReference type="PIRSR" id="PIRSR001362-2"/>
    </source>
</evidence>
<dbReference type="GO" id="GO:0046421">
    <property type="term" value="F:methylisocitrate lyase activity"/>
    <property type="evidence" value="ECO:0007669"/>
    <property type="project" value="UniProtKB-EC"/>
</dbReference>
<keyword evidence="13" id="KW-0479">Metal-binding</keyword>
<feature type="binding site" evidence="12">
    <location>
        <begin position="216"/>
        <end position="217"/>
    </location>
    <ligand>
        <name>substrate</name>
    </ligand>
</feature>
<comment type="catalytic activity">
    <reaction evidence="1">
        <text>(2S,3R)-3-hydroxybutane-1,2,3-tricarboxylate = pyruvate + succinate</text>
        <dbReference type="Rhea" id="RHEA:16809"/>
        <dbReference type="ChEBI" id="CHEBI:15361"/>
        <dbReference type="ChEBI" id="CHEBI:30031"/>
        <dbReference type="ChEBI" id="CHEBI:57429"/>
        <dbReference type="EC" id="4.1.3.30"/>
    </reaction>
</comment>
<dbReference type="STRING" id="268505.A0A2A9PNI2"/>
<comment type="cofactor">
    <cofactor evidence="13">
        <name>Mg(2+)</name>
        <dbReference type="ChEBI" id="CHEBI:18420"/>
    </cofactor>
    <text evidence="13">Can also use Mn(2+) ion.</text>
</comment>
<organism evidence="14 15">
    <name type="scientific">Ophiocordyceps unilateralis</name>
    <name type="common">Zombie-ant fungus</name>
    <name type="synonym">Torrubia unilateralis</name>
    <dbReference type="NCBI Taxonomy" id="268505"/>
    <lineage>
        <taxon>Eukaryota</taxon>
        <taxon>Fungi</taxon>
        <taxon>Dikarya</taxon>
        <taxon>Ascomycota</taxon>
        <taxon>Pezizomycotina</taxon>
        <taxon>Sordariomycetes</taxon>
        <taxon>Hypocreomycetidae</taxon>
        <taxon>Hypocreales</taxon>
        <taxon>Ophiocordycipitaceae</taxon>
        <taxon>Ophiocordyceps</taxon>
    </lineage>
</organism>
<evidence type="ECO:0000256" key="6">
    <source>
        <dbReference type="ARBA" id="ARBA00022435"/>
    </source>
</evidence>
<comment type="catalytic activity">
    <reaction evidence="9">
        <text>D-threo-isocitrate = glyoxylate + succinate</text>
        <dbReference type="Rhea" id="RHEA:13245"/>
        <dbReference type="ChEBI" id="CHEBI:15562"/>
        <dbReference type="ChEBI" id="CHEBI:30031"/>
        <dbReference type="ChEBI" id="CHEBI:36655"/>
        <dbReference type="EC" id="4.1.3.1"/>
    </reaction>
</comment>
<keyword evidence="7" id="KW-0816">Tricarboxylic acid cycle</keyword>
<dbReference type="GO" id="GO:0046872">
    <property type="term" value="F:metal ion binding"/>
    <property type="evidence" value="ECO:0007669"/>
    <property type="project" value="UniProtKB-KW"/>
</dbReference>
<sequence length="544" mass="60440">MAANNMVSEAMDGAAEEAAFRQEVSRVEAWWRDSRWRHTRRPFTAEQIVNKRGSLPVEYASNAQAKKLWKILEKRFESRDASYTYGCLDPTMVTQMAKYLDTVYVSGWQSSSTASSSDEPGPDLADYPYTTVPNKVGHLFMAQLFHDRKQRQERLSTPRPQRAALPFVDYLRPIIADADTGHGGLTAVMKLTKLFVEKGAAGIHIEDQAPGTKKCGHMAGKVLVPISEHISRLVAIRAQADIMGSDLIAVARTDAEAATLITTTIDPRDHAFILGSTNPSLRPLNEVMSAAEKEGKTGPALERVEDEWLAAAGLMRFDDAVQAAIRCRPDSSRLASQYRTQSVRMSNREARALAARLLGEMVFFDWDAPRTREGYYRLQGGCDCAVNRAVAYGPYADAVWMESKLPDYGQAKEFADGVHAALPHQKLAYNLSPSFNWKTAMAPQEQETYIRRLAALGYCWQFITLAGLHTTALISDRFARAFSQHGMRAYGELVQEPEMELAVDVVKHQKWSGANYVDELQKMVTGGVSSTSAMGKGVTEDQFH</sequence>
<dbReference type="GO" id="GO:0004451">
    <property type="term" value="F:isocitrate lyase activity"/>
    <property type="evidence" value="ECO:0007669"/>
    <property type="project" value="UniProtKB-EC"/>
</dbReference>
<feature type="binding site" evidence="12">
    <location>
        <begin position="106"/>
        <end position="108"/>
    </location>
    <ligand>
        <name>substrate</name>
    </ligand>
</feature>
<dbReference type="PIRSF" id="PIRSF001362">
    <property type="entry name" value="Isocit_lyase"/>
    <property type="match status" value="1"/>
</dbReference>
<evidence type="ECO:0000256" key="4">
    <source>
        <dbReference type="ARBA" id="ARBA00011881"/>
    </source>
</evidence>
<dbReference type="InterPro" id="IPR006254">
    <property type="entry name" value="Isocitrate_lyase"/>
</dbReference>
<accession>A0A2A9PNI2</accession>
<name>A0A2A9PNI2_OPHUN</name>
<proteinExistence type="inferred from homology"/>
<evidence type="ECO:0000256" key="11">
    <source>
        <dbReference type="PIRSR" id="PIRSR001362-1"/>
    </source>
</evidence>
<reference evidence="14 15" key="1">
    <citation type="journal article" date="2015" name="BMC Genomics">
        <title>Gene expression during zombie ant biting behavior reflects the complexity underlying fungal parasitic behavioral manipulation.</title>
        <authorList>
            <person name="de Bekker C."/>
            <person name="Ohm R.A."/>
            <person name="Loreto R.G."/>
            <person name="Sebastian A."/>
            <person name="Albert I."/>
            <person name="Merrow M."/>
            <person name="Brachmann A."/>
            <person name="Hughes D.P."/>
        </authorList>
    </citation>
    <scope>NUCLEOTIDE SEQUENCE [LARGE SCALE GENOMIC DNA]</scope>
    <source>
        <strain evidence="14 15">SC16a</strain>
    </source>
</reference>
<evidence type="ECO:0000256" key="2">
    <source>
        <dbReference type="ARBA" id="ARBA00004793"/>
    </source>
</evidence>
<dbReference type="GO" id="GO:0006099">
    <property type="term" value="P:tricarboxylic acid cycle"/>
    <property type="evidence" value="ECO:0007669"/>
    <property type="project" value="UniProtKB-KW"/>
</dbReference>
<keyword evidence="8 10" id="KW-0456">Lyase</keyword>
<evidence type="ECO:0000256" key="3">
    <source>
        <dbReference type="ARBA" id="ARBA00005704"/>
    </source>
</evidence>
<gene>
    <name evidence="14" type="ORF">XA68_12007</name>
</gene>
<dbReference type="FunFam" id="1.10.10.850:FF:000001">
    <property type="entry name" value="Isocitrate lyase"/>
    <property type="match status" value="1"/>
</dbReference>
<dbReference type="InterPro" id="IPR015813">
    <property type="entry name" value="Pyrv/PenolPyrv_kinase-like_dom"/>
</dbReference>
<feature type="binding site" evidence="12">
    <location>
        <begin position="430"/>
        <end position="434"/>
    </location>
    <ligand>
        <name>substrate</name>
    </ligand>
</feature>
<keyword evidence="15" id="KW-1185">Reference proteome</keyword>
<dbReference type="Proteomes" id="UP000037136">
    <property type="component" value="Unassembled WGS sequence"/>
</dbReference>
<dbReference type="AlphaFoldDB" id="A0A2A9PNI2"/>
<evidence type="ECO:0000313" key="15">
    <source>
        <dbReference type="Proteomes" id="UP000037136"/>
    </source>
</evidence>
<evidence type="ECO:0000256" key="13">
    <source>
        <dbReference type="PIRSR" id="PIRSR001362-3"/>
    </source>
</evidence>
<evidence type="ECO:0000256" key="10">
    <source>
        <dbReference type="PIRNR" id="PIRNR001362"/>
    </source>
</evidence>
<evidence type="ECO:0000256" key="8">
    <source>
        <dbReference type="ARBA" id="ARBA00023239"/>
    </source>
</evidence>
<keyword evidence="6" id="KW-0329">Glyoxylate bypass</keyword>
<feature type="binding site" evidence="12">
    <location>
        <position position="464"/>
    </location>
    <ligand>
        <name>substrate</name>
    </ligand>
</feature>
<comment type="caution">
    <text evidence="14">The sequence shown here is derived from an EMBL/GenBank/DDBJ whole genome shotgun (WGS) entry which is preliminary data.</text>
</comment>
<dbReference type="Pfam" id="PF00463">
    <property type="entry name" value="ICL"/>
    <property type="match status" value="1"/>
</dbReference>
<dbReference type="PANTHER" id="PTHR21631:SF3">
    <property type="entry name" value="BIFUNCTIONAL GLYOXYLATE CYCLE PROTEIN"/>
    <property type="match status" value="1"/>
</dbReference>
<keyword evidence="13" id="KW-0460">Magnesium</keyword>
<dbReference type="Gene3D" id="1.10.10.850">
    <property type="match status" value="1"/>
</dbReference>